<dbReference type="Pfam" id="PF00486">
    <property type="entry name" value="Trans_reg_C"/>
    <property type="match status" value="1"/>
</dbReference>
<dbReference type="Gene3D" id="1.10.10.10">
    <property type="entry name" value="Winged helix-like DNA-binding domain superfamily/Winged helix DNA-binding domain"/>
    <property type="match status" value="1"/>
</dbReference>
<dbReference type="AlphaFoldDB" id="A0A921AVJ3"/>
<dbReference type="FunFam" id="1.10.10.10:FF:000018">
    <property type="entry name" value="DNA-binding response regulator ResD"/>
    <property type="match status" value="1"/>
</dbReference>
<feature type="modified residue" description="4-aspartylphosphate" evidence="8">
    <location>
        <position position="54"/>
    </location>
</feature>
<dbReference type="CDD" id="cd00383">
    <property type="entry name" value="trans_reg_C"/>
    <property type="match status" value="1"/>
</dbReference>
<reference evidence="12" key="2">
    <citation type="submission" date="2021-09" db="EMBL/GenBank/DDBJ databases">
        <authorList>
            <person name="Gilroy R."/>
        </authorList>
    </citation>
    <scope>NUCLEOTIDE SEQUENCE</scope>
    <source>
        <strain evidence="12">ChiGjej2B2-19336</strain>
    </source>
</reference>
<dbReference type="InterPro" id="IPR001789">
    <property type="entry name" value="Sig_transdc_resp-reg_receiver"/>
</dbReference>
<dbReference type="EMBL" id="DYZA01000056">
    <property type="protein sequence ID" value="HJD96592.1"/>
    <property type="molecule type" value="Genomic_DNA"/>
</dbReference>
<feature type="domain" description="OmpR/PhoB-type" evidence="11">
    <location>
        <begin position="131"/>
        <end position="227"/>
    </location>
</feature>
<dbReference type="InterPro" id="IPR036388">
    <property type="entry name" value="WH-like_DNA-bd_sf"/>
</dbReference>
<comment type="function">
    <text evidence="7">This protein is a positive regulator for the phosphate regulon. Transcription of this operon is positively regulated by PhoB and PhoR when phosphate is limited.</text>
</comment>
<sequence>MSESLILVVDDEQDIRDLLVFNLKREGYATLEAADGQAALELARSRKPSLILLDIMLPGMDGLAVCRELGKNRNTEHIPIIMLTARGDDVDRIVGFELGADDYVVKPFNTRELILRIKAMLRRRAVQKEDDPMLRCHGVCLDPQAHKVTVNDKPVELTAIQFCLLEDLMKTPGCVRSREELLSSVWDYQFDGYDRTVDTHIKRLRARLGEAADIIETVRGIGYRCKG</sequence>
<keyword evidence="6" id="KW-0804">Transcription</keyword>
<feature type="DNA-binding region" description="OmpR/PhoB-type" evidence="9">
    <location>
        <begin position="131"/>
        <end position="227"/>
    </location>
</feature>
<protein>
    <recommendedName>
        <fullName evidence="1">Phosphate regulon transcriptional regulatory protein PhoB</fullName>
    </recommendedName>
</protein>
<evidence type="ECO:0000313" key="12">
    <source>
        <dbReference type="EMBL" id="HJD96592.1"/>
    </source>
</evidence>
<dbReference type="PROSITE" id="PS50110">
    <property type="entry name" value="RESPONSE_REGULATORY"/>
    <property type="match status" value="1"/>
</dbReference>
<dbReference type="SUPFAM" id="SSF46894">
    <property type="entry name" value="C-terminal effector domain of the bipartite response regulators"/>
    <property type="match status" value="1"/>
</dbReference>
<dbReference type="GO" id="GO:0005829">
    <property type="term" value="C:cytosol"/>
    <property type="evidence" value="ECO:0007669"/>
    <property type="project" value="TreeGrafter"/>
</dbReference>
<name>A0A921AVJ3_9BACT</name>
<keyword evidence="3" id="KW-0902">Two-component regulatory system</keyword>
<dbReference type="SMART" id="SM00862">
    <property type="entry name" value="Trans_reg_C"/>
    <property type="match status" value="1"/>
</dbReference>
<keyword evidence="2 8" id="KW-0597">Phosphoprotein</keyword>
<evidence type="ECO:0000313" key="13">
    <source>
        <dbReference type="Proteomes" id="UP000698963"/>
    </source>
</evidence>
<dbReference type="Pfam" id="PF00072">
    <property type="entry name" value="Response_reg"/>
    <property type="match status" value="1"/>
</dbReference>
<organism evidence="12 13">
    <name type="scientific">Mailhella massiliensis</name>
    <dbReference type="NCBI Taxonomy" id="1903261"/>
    <lineage>
        <taxon>Bacteria</taxon>
        <taxon>Pseudomonadati</taxon>
        <taxon>Thermodesulfobacteriota</taxon>
        <taxon>Desulfovibrionia</taxon>
        <taxon>Desulfovibrionales</taxon>
        <taxon>Desulfovibrionaceae</taxon>
        <taxon>Mailhella</taxon>
    </lineage>
</organism>
<evidence type="ECO:0000256" key="4">
    <source>
        <dbReference type="ARBA" id="ARBA00023015"/>
    </source>
</evidence>
<gene>
    <name evidence="12" type="ORF">K8W16_02960</name>
</gene>
<evidence type="ECO:0000256" key="2">
    <source>
        <dbReference type="ARBA" id="ARBA00022553"/>
    </source>
</evidence>
<evidence type="ECO:0000256" key="5">
    <source>
        <dbReference type="ARBA" id="ARBA00023125"/>
    </source>
</evidence>
<evidence type="ECO:0000256" key="7">
    <source>
        <dbReference type="ARBA" id="ARBA00024735"/>
    </source>
</evidence>
<reference evidence="12" key="1">
    <citation type="journal article" date="2021" name="PeerJ">
        <title>Extensive microbial diversity within the chicken gut microbiome revealed by metagenomics and culture.</title>
        <authorList>
            <person name="Gilroy R."/>
            <person name="Ravi A."/>
            <person name="Getino M."/>
            <person name="Pursley I."/>
            <person name="Horton D.L."/>
            <person name="Alikhan N.F."/>
            <person name="Baker D."/>
            <person name="Gharbi K."/>
            <person name="Hall N."/>
            <person name="Watson M."/>
            <person name="Adriaenssens E.M."/>
            <person name="Foster-Nyarko E."/>
            <person name="Jarju S."/>
            <person name="Secka A."/>
            <person name="Antonio M."/>
            <person name="Oren A."/>
            <person name="Chaudhuri R.R."/>
            <person name="La Ragione R."/>
            <person name="Hildebrand F."/>
            <person name="Pallen M.J."/>
        </authorList>
    </citation>
    <scope>NUCLEOTIDE SEQUENCE</scope>
    <source>
        <strain evidence="12">ChiGjej2B2-19336</strain>
    </source>
</reference>
<dbReference type="GO" id="GO:0032993">
    <property type="term" value="C:protein-DNA complex"/>
    <property type="evidence" value="ECO:0007669"/>
    <property type="project" value="TreeGrafter"/>
</dbReference>
<dbReference type="InterPro" id="IPR001867">
    <property type="entry name" value="OmpR/PhoB-type_DNA-bd"/>
</dbReference>
<dbReference type="PROSITE" id="PS51755">
    <property type="entry name" value="OMPR_PHOB"/>
    <property type="match status" value="1"/>
</dbReference>
<evidence type="ECO:0000256" key="9">
    <source>
        <dbReference type="PROSITE-ProRule" id="PRU01091"/>
    </source>
</evidence>
<dbReference type="GO" id="GO:0006355">
    <property type="term" value="P:regulation of DNA-templated transcription"/>
    <property type="evidence" value="ECO:0007669"/>
    <property type="project" value="InterPro"/>
</dbReference>
<evidence type="ECO:0000256" key="6">
    <source>
        <dbReference type="ARBA" id="ARBA00023163"/>
    </source>
</evidence>
<dbReference type="PANTHER" id="PTHR48111">
    <property type="entry name" value="REGULATOR OF RPOS"/>
    <property type="match status" value="1"/>
</dbReference>
<evidence type="ECO:0000256" key="8">
    <source>
        <dbReference type="PROSITE-ProRule" id="PRU00169"/>
    </source>
</evidence>
<proteinExistence type="predicted"/>
<dbReference type="InterPro" id="IPR016032">
    <property type="entry name" value="Sig_transdc_resp-reg_C-effctor"/>
</dbReference>
<dbReference type="Proteomes" id="UP000698963">
    <property type="component" value="Unassembled WGS sequence"/>
</dbReference>
<dbReference type="SUPFAM" id="SSF52172">
    <property type="entry name" value="CheY-like"/>
    <property type="match status" value="1"/>
</dbReference>
<dbReference type="InterPro" id="IPR039420">
    <property type="entry name" value="WalR-like"/>
</dbReference>
<evidence type="ECO:0000259" key="11">
    <source>
        <dbReference type="PROSITE" id="PS51755"/>
    </source>
</evidence>
<dbReference type="SMART" id="SM00448">
    <property type="entry name" value="REC"/>
    <property type="match status" value="1"/>
</dbReference>
<comment type="caution">
    <text evidence="12">The sequence shown here is derived from an EMBL/GenBank/DDBJ whole genome shotgun (WGS) entry which is preliminary data.</text>
</comment>
<dbReference type="Gene3D" id="3.40.50.2300">
    <property type="match status" value="1"/>
</dbReference>
<dbReference type="PANTHER" id="PTHR48111:SF21">
    <property type="entry name" value="DNA-BINDING DUAL MASTER TRANSCRIPTIONAL REGULATOR RPAA"/>
    <property type="match status" value="1"/>
</dbReference>
<keyword evidence="5 9" id="KW-0238">DNA-binding</keyword>
<evidence type="ECO:0000256" key="1">
    <source>
        <dbReference type="ARBA" id="ARBA00013332"/>
    </source>
</evidence>
<accession>A0A921AVJ3</accession>
<evidence type="ECO:0000259" key="10">
    <source>
        <dbReference type="PROSITE" id="PS50110"/>
    </source>
</evidence>
<keyword evidence="4" id="KW-0805">Transcription regulation</keyword>
<dbReference type="RefSeq" id="WP_304121014.1">
    <property type="nucleotide sequence ID" value="NZ_DYZA01000056.1"/>
</dbReference>
<evidence type="ECO:0000256" key="3">
    <source>
        <dbReference type="ARBA" id="ARBA00023012"/>
    </source>
</evidence>
<feature type="domain" description="Response regulatory" evidence="10">
    <location>
        <begin position="5"/>
        <end position="121"/>
    </location>
</feature>
<dbReference type="GO" id="GO:0000976">
    <property type="term" value="F:transcription cis-regulatory region binding"/>
    <property type="evidence" value="ECO:0007669"/>
    <property type="project" value="TreeGrafter"/>
</dbReference>
<dbReference type="FunFam" id="3.40.50.2300:FF:000001">
    <property type="entry name" value="DNA-binding response regulator PhoB"/>
    <property type="match status" value="1"/>
</dbReference>
<dbReference type="Gene3D" id="6.10.250.690">
    <property type="match status" value="1"/>
</dbReference>
<dbReference type="GO" id="GO:0000156">
    <property type="term" value="F:phosphorelay response regulator activity"/>
    <property type="evidence" value="ECO:0007669"/>
    <property type="project" value="TreeGrafter"/>
</dbReference>
<dbReference type="InterPro" id="IPR011006">
    <property type="entry name" value="CheY-like_superfamily"/>
</dbReference>